<name>A0A9W9DH35_9AGAR</name>
<dbReference type="InterPro" id="IPR059179">
    <property type="entry name" value="MLKL-like_MCAfunc"/>
</dbReference>
<comment type="caution">
    <text evidence="2">The sequence shown here is derived from an EMBL/GenBank/DDBJ whole genome shotgun (WGS) entry which is preliminary data.</text>
</comment>
<dbReference type="GO" id="GO:0007166">
    <property type="term" value="P:cell surface receptor signaling pathway"/>
    <property type="evidence" value="ECO:0007669"/>
    <property type="project" value="InterPro"/>
</dbReference>
<dbReference type="Proteomes" id="UP001150266">
    <property type="component" value="Unassembled WGS sequence"/>
</dbReference>
<reference evidence="2" key="1">
    <citation type="submission" date="2022-08" db="EMBL/GenBank/DDBJ databases">
        <title>A Global Phylogenomic Analysis of the Shiitake Genus Lentinula.</title>
        <authorList>
            <consortium name="DOE Joint Genome Institute"/>
            <person name="Sierra-Patev S."/>
            <person name="Min B."/>
            <person name="Naranjo-Ortiz M."/>
            <person name="Looney B."/>
            <person name="Konkel Z."/>
            <person name="Slot J.C."/>
            <person name="Sakamoto Y."/>
            <person name="Steenwyk J.L."/>
            <person name="Rokas A."/>
            <person name="Carro J."/>
            <person name="Camarero S."/>
            <person name="Ferreira P."/>
            <person name="Molpeceres G."/>
            <person name="Ruiz-Duenas F.J."/>
            <person name="Serrano A."/>
            <person name="Henrissat B."/>
            <person name="Drula E."/>
            <person name="Hughes K.W."/>
            <person name="Mata J.L."/>
            <person name="Ishikawa N.K."/>
            <person name="Vargas-Isla R."/>
            <person name="Ushijima S."/>
            <person name="Smith C.A."/>
            <person name="Ahrendt S."/>
            <person name="Andreopoulos W."/>
            <person name="He G."/>
            <person name="Labutti K."/>
            <person name="Lipzen A."/>
            <person name="Ng V."/>
            <person name="Riley R."/>
            <person name="Sandor L."/>
            <person name="Barry K."/>
            <person name="Martinez A.T."/>
            <person name="Xiao Y."/>
            <person name="Gibbons J.G."/>
            <person name="Terashima K."/>
            <person name="Grigoriev I.V."/>
            <person name="Hibbett D.S."/>
        </authorList>
    </citation>
    <scope>NUCLEOTIDE SEQUENCE</scope>
    <source>
        <strain evidence="2">JLM2183</strain>
    </source>
</reference>
<accession>A0A9W9DH35</accession>
<evidence type="ECO:0000256" key="1">
    <source>
        <dbReference type="SAM" id="MobiDB-lite"/>
    </source>
</evidence>
<feature type="region of interest" description="Disordered" evidence="1">
    <location>
        <begin position="389"/>
        <end position="421"/>
    </location>
</feature>
<feature type="compositionally biased region" description="Basic and acidic residues" evidence="1">
    <location>
        <begin position="147"/>
        <end position="156"/>
    </location>
</feature>
<proteinExistence type="predicted"/>
<evidence type="ECO:0000313" key="3">
    <source>
        <dbReference type="Proteomes" id="UP001150266"/>
    </source>
</evidence>
<sequence length="499" mass="54661">MQDRERPKHCTAVMLKQLQKLVGRRKRNNFQESGNSGIIMGTDKSRTKNRRGEFFSALSGVTDLALVALRDAASLAPIPYISLAAELAIDIWDSVQAAQDNKSSLHTLGSDAISLVYAVIATCDEVLNRHRQKRSNSDTPKLEDEDVVKKDEKELSAEVNNEELSPELRRNLERLCCTLTEIDSFAKHVASRNAFLRFLTARADTGKVEDFQSKMKMALDLFTLQSNITLRQVTSRIEIQQAQLLTTLQCPISPTSDPLVLGLSAEVPASAGHAATENSIGEDLPHVLPGNAARPGAASVAFPAIFSFAGATFQTGDAGIVHPTPPREEEEPKEEDKDGELKETTNEPSVISEHRAPRGNSSGGITFTSIAGDQTISWVNDQSRKWNYGNVYSSSDGPRTETGSMSGRPADEDGAWLGGQSRSPFTALQSERLRSYDINQGHGLPHVASMYNGRRLAHFPSQTYYDENGIPTAIPQNNGRSSRRRRVESLGRVGALHRP</sequence>
<feature type="compositionally biased region" description="Polar residues" evidence="1">
    <location>
        <begin position="390"/>
        <end position="405"/>
    </location>
</feature>
<feature type="region of interest" description="Disordered" evidence="1">
    <location>
        <begin position="316"/>
        <end position="367"/>
    </location>
</feature>
<dbReference type="EMBL" id="JAOTPV010000027">
    <property type="protein sequence ID" value="KAJ4470149.1"/>
    <property type="molecule type" value="Genomic_DNA"/>
</dbReference>
<feature type="compositionally biased region" description="Basic and acidic residues" evidence="1">
    <location>
        <begin position="334"/>
        <end position="345"/>
    </location>
</feature>
<feature type="region of interest" description="Disordered" evidence="1">
    <location>
        <begin position="468"/>
        <end position="499"/>
    </location>
</feature>
<dbReference type="OrthoDB" id="192148at2759"/>
<feature type="region of interest" description="Disordered" evidence="1">
    <location>
        <begin position="130"/>
        <end position="163"/>
    </location>
</feature>
<protein>
    <submittedName>
        <fullName evidence="2">Uncharacterized protein</fullName>
    </submittedName>
</protein>
<keyword evidence="3" id="KW-1185">Reference proteome</keyword>
<dbReference type="Gene3D" id="1.20.930.20">
    <property type="entry name" value="Adaptor protein Cbl, N-terminal domain"/>
    <property type="match status" value="1"/>
</dbReference>
<evidence type="ECO:0000313" key="2">
    <source>
        <dbReference type="EMBL" id="KAJ4470149.1"/>
    </source>
</evidence>
<dbReference type="CDD" id="cd21037">
    <property type="entry name" value="MLKL_NTD"/>
    <property type="match status" value="1"/>
</dbReference>
<gene>
    <name evidence="2" type="ORF">J3R30DRAFT_3539157</name>
</gene>
<dbReference type="InterPro" id="IPR036537">
    <property type="entry name" value="Adaptor_Cbl_N_dom_sf"/>
</dbReference>
<organism evidence="2 3">
    <name type="scientific">Lentinula aciculospora</name>
    <dbReference type="NCBI Taxonomy" id="153920"/>
    <lineage>
        <taxon>Eukaryota</taxon>
        <taxon>Fungi</taxon>
        <taxon>Dikarya</taxon>
        <taxon>Basidiomycota</taxon>
        <taxon>Agaricomycotina</taxon>
        <taxon>Agaricomycetes</taxon>
        <taxon>Agaricomycetidae</taxon>
        <taxon>Agaricales</taxon>
        <taxon>Marasmiineae</taxon>
        <taxon>Omphalotaceae</taxon>
        <taxon>Lentinula</taxon>
    </lineage>
</organism>
<dbReference type="AlphaFoldDB" id="A0A9W9DH35"/>